<dbReference type="EMBL" id="ABCS01000025">
    <property type="protein sequence ID" value="EDM78917.1"/>
    <property type="molecule type" value="Genomic_DNA"/>
</dbReference>
<dbReference type="RefSeq" id="WP_006971973.1">
    <property type="nucleotide sequence ID" value="NZ_ABCS01000025.1"/>
</dbReference>
<dbReference type="AlphaFoldDB" id="A6G5H4"/>
<feature type="domain" description="PARG catalytic Macro" evidence="1">
    <location>
        <begin position="196"/>
        <end position="283"/>
    </location>
</feature>
<dbReference type="STRING" id="391625.PPSIR1_03573"/>
<dbReference type="GO" id="GO:0006282">
    <property type="term" value="P:regulation of DNA repair"/>
    <property type="evidence" value="ECO:0007669"/>
    <property type="project" value="InterPro"/>
</dbReference>
<dbReference type="GO" id="GO:0009225">
    <property type="term" value="P:nucleotide-sugar metabolic process"/>
    <property type="evidence" value="ECO:0007669"/>
    <property type="project" value="TreeGrafter"/>
</dbReference>
<dbReference type="eggNOG" id="ENOG5030G7R">
    <property type="taxonomic scope" value="Bacteria"/>
</dbReference>
<comment type="caution">
    <text evidence="2">The sequence shown here is derived from an EMBL/GenBank/DDBJ whole genome shotgun (WGS) entry which is preliminary data.</text>
</comment>
<evidence type="ECO:0000313" key="3">
    <source>
        <dbReference type="Proteomes" id="UP000005801"/>
    </source>
</evidence>
<evidence type="ECO:0000259" key="1">
    <source>
        <dbReference type="Pfam" id="PF05028"/>
    </source>
</evidence>
<name>A6G5H4_9BACT</name>
<protein>
    <submittedName>
        <fullName evidence="2">Tyrosyl-tRNA synthetase</fullName>
        <ecNumber evidence="2">6.1.1.1</ecNumber>
    </submittedName>
</protein>
<organism evidence="2 3">
    <name type="scientific">Plesiocystis pacifica SIR-1</name>
    <dbReference type="NCBI Taxonomy" id="391625"/>
    <lineage>
        <taxon>Bacteria</taxon>
        <taxon>Pseudomonadati</taxon>
        <taxon>Myxococcota</taxon>
        <taxon>Polyangia</taxon>
        <taxon>Nannocystales</taxon>
        <taxon>Nannocystaceae</taxon>
        <taxon>Plesiocystis</taxon>
    </lineage>
</organism>
<gene>
    <name evidence="2" type="ORF">PPSIR1_03573</name>
</gene>
<accession>A6G5H4</accession>
<dbReference type="GO" id="GO:0005975">
    <property type="term" value="P:carbohydrate metabolic process"/>
    <property type="evidence" value="ECO:0007669"/>
    <property type="project" value="InterPro"/>
</dbReference>
<dbReference type="PANTHER" id="PTHR12837:SF0">
    <property type="entry name" value="POLY(ADP-RIBOSE) GLYCOHYDROLASE"/>
    <property type="match status" value="1"/>
</dbReference>
<dbReference type="GO" id="GO:1990966">
    <property type="term" value="P:ATP generation from poly-ADP-D-ribose"/>
    <property type="evidence" value="ECO:0007669"/>
    <property type="project" value="TreeGrafter"/>
</dbReference>
<dbReference type="GO" id="GO:0004649">
    <property type="term" value="F:poly(ADP-ribose) glycohydrolase activity"/>
    <property type="evidence" value="ECO:0007669"/>
    <property type="project" value="InterPro"/>
</dbReference>
<keyword evidence="2" id="KW-0030">Aminoacyl-tRNA synthetase</keyword>
<dbReference type="InterPro" id="IPR007724">
    <property type="entry name" value="Poly_GlycHdrlase"/>
</dbReference>
<evidence type="ECO:0000313" key="2">
    <source>
        <dbReference type="EMBL" id="EDM78917.1"/>
    </source>
</evidence>
<dbReference type="OrthoDB" id="581512at2"/>
<dbReference type="EC" id="6.1.1.1" evidence="2"/>
<dbReference type="InterPro" id="IPR046372">
    <property type="entry name" value="PARG_cat_C"/>
</dbReference>
<keyword evidence="3" id="KW-1185">Reference proteome</keyword>
<dbReference type="GO" id="GO:0005737">
    <property type="term" value="C:cytoplasm"/>
    <property type="evidence" value="ECO:0007669"/>
    <property type="project" value="TreeGrafter"/>
</dbReference>
<proteinExistence type="predicted"/>
<sequence>MSTKPERLSTLELPAAELVRSHPPVWRDANKKVIAALSCPADAEHRGQIRVTRWRAGALPETLPESSPALEAHADLFGYAPAPDGETHWYLNFADRRLFIAYGSGLLAQDELQVAEHPALGSVAEAMAALPDQVPLTAEDEPTPILVAGVERRCVLDTAPDLDAGRVYGLYGHRFQRATPDEVRGAVTVLDPPTVSNILAIEAPTAYRGAYTAKQIRFILRTAVAGYRAAALESAGALVIHTGFWGCGAYGGNRELMALLQILAARIAGVSRLVFHAFDSEGLALYRAGEAVAAELAGLTSLDQAIAVIVELGYQWGVSDGN</sequence>
<dbReference type="PANTHER" id="PTHR12837">
    <property type="entry name" value="POLY ADP-RIBOSE GLYCOHYDROLASE"/>
    <property type="match status" value="1"/>
</dbReference>
<dbReference type="GO" id="GO:0004831">
    <property type="term" value="F:tyrosine-tRNA ligase activity"/>
    <property type="evidence" value="ECO:0007669"/>
    <property type="project" value="UniProtKB-EC"/>
</dbReference>
<keyword evidence="2" id="KW-0436">Ligase</keyword>
<reference evidence="2 3" key="1">
    <citation type="submission" date="2007-06" db="EMBL/GenBank/DDBJ databases">
        <authorList>
            <person name="Shimkets L."/>
            <person name="Ferriera S."/>
            <person name="Johnson J."/>
            <person name="Kravitz S."/>
            <person name="Beeson K."/>
            <person name="Sutton G."/>
            <person name="Rogers Y.-H."/>
            <person name="Friedman R."/>
            <person name="Frazier M."/>
            <person name="Venter J.C."/>
        </authorList>
    </citation>
    <scope>NUCLEOTIDE SEQUENCE [LARGE SCALE GENOMIC DNA]</scope>
    <source>
        <strain evidence="2 3">SIR-1</strain>
    </source>
</reference>
<dbReference type="Proteomes" id="UP000005801">
    <property type="component" value="Unassembled WGS sequence"/>
</dbReference>
<dbReference type="Pfam" id="PF05028">
    <property type="entry name" value="PARG_cat_C"/>
    <property type="match status" value="1"/>
</dbReference>